<comment type="caution">
    <text evidence="2">The sequence shown here is derived from an EMBL/GenBank/DDBJ whole genome shotgun (WGS) entry which is preliminary data.</text>
</comment>
<organism evidence="2 3">
    <name type="scientific">Rhodovulum marinum</name>
    <dbReference type="NCBI Taxonomy" id="320662"/>
    <lineage>
        <taxon>Bacteria</taxon>
        <taxon>Pseudomonadati</taxon>
        <taxon>Pseudomonadota</taxon>
        <taxon>Alphaproteobacteria</taxon>
        <taxon>Rhodobacterales</taxon>
        <taxon>Paracoccaceae</taxon>
        <taxon>Rhodovulum</taxon>
    </lineage>
</organism>
<dbReference type="Proteomes" id="UP000294835">
    <property type="component" value="Unassembled WGS sequence"/>
</dbReference>
<protein>
    <submittedName>
        <fullName evidence="2">Uncharacterized protein</fullName>
    </submittedName>
</protein>
<gene>
    <name evidence="2" type="ORF">EV662_10454</name>
</gene>
<evidence type="ECO:0000256" key="1">
    <source>
        <dbReference type="SAM" id="SignalP"/>
    </source>
</evidence>
<feature type="signal peptide" evidence="1">
    <location>
        <begin position="1"/>
        <end position="17"/>
    </location>
</feature>
<keyword evidence="1" id="KW-0732">Signal</keyword>
<dbReference type="OrthoDB" id="7814243at2"/>
<feature type="chain" id="PRO_5020742329" evidence="1">
    <location>
        <begin position="18"/>
        <end position="281"/>
    </location>
</feature>
<dbReference type="RefSeq" id="WP_132461650.1">
    <property type="nucleotide sequence ID" value="NZ_SLXP01000004.1"/>
</dbReference>
<keyword evidence="3" id="KW-1185">Reference proteome</keyword>
<name>A0A4R2Q4V7_9RHOB</name>
<dbReference type="EMBL" id="SLXP01000004">
    <property type="protein sequence ID" value="TCP41711.1"/>
    <property type="molecule type" value="Genomic_DNA"/>
</dbReference>
<proteinExistence type="predicted"/>
<sequence>MRRFAALIALAATPLCAQPVTLGEYDAIQTRFGMVSVAPISAGETGVFFGGMATPLASDRWVKLKGAFARADEPFDWVVVETSHGGNMCPLSLIVIQIGQGRVTRSDAMGGCLGPVREVRLEAGRIEVDIEDPDIRVDIRRYAFDGVALTETAIAPAPAGAAPAGAGQDVTRWLGGHSGMIFDDASELARFGAIMDLAQIDELRRRVAVGGNPVRRGDWVFGAGCMAHQCNAVAGVWGLRISDGAPVAVFLDARRAPRFFGRPDVLADPAVAAYAAERALP</sequence>
<reference evidence="2 3" key="1">
    <citation type="submission" date="2019-03" db="EMBL/GenBank/DDBJ databases">
        <title>Genomic Encyclopedia of Type Strains, Phase IV (KMG-IV): sequencing the most valuable type-strain genomes for metagenomic binning, comparative biology and taxonomic classification.</title>
        <authorList>
            <person name="Goeker M."/>
        </authorList>
    </citation>
    <scope>NUCLEOTIDE SEQUENCE [LARGE SCALE GENOMIC DNA]</scope>
    <source>
        <strain evidence="2 3">DSM 18063</strain>
    </source>
</reference>
<evidence type="ECO:0000313" key="2">
    <source>
        <dbReference type="EMBL" id="TCP41711.1"/>
    </source>
</evidence>
<evidence type="ECO:0000313" key="3">
    <source>
        <dbReference type="Proteomes" id="UP000294835"/>
    </source>
</evidence>
<accession>A0A4R2Q4V7</accession>
<dbReference type="AlphaFoldDB" id="A0A4R2Q4V7"/>